<feature type="compositionally biased region" description="Pro residues" evidence="4">
    <location>
        <begin position="16"/>
        <end position="27"/>
    </location>
</feature>
<feature type="domain" description="DRBM" evidence="5">
    <location>
        <begin position="137"/>
        <end position="204"/>
    </location>
</feature>
<dbReference type="InterPro" id="IPR014720">
    <property type="entry name" value="dsRBD_dom"/>
</dbReference>
<evidence type="ECO:0000259" key="5">
    <source>
        <dbReference type="PROSITE" id="PS50137"/>
    </source>
</evidence>
<dbReference type="CDD" id="cd00048">
    <property type="entry name" value="DSRM_SF"/>
    <property type="match status" value="1"/>
</dbReference>
<comment type="caution">
    <text evidence="6">The sequence shown here is derived from an EMBL/GenBank/DDBJ whole genome shotgun (WGS) entry which is preliminary data.</text>
</comment>
<feature type="region of interest" description="Disordered" evidence="4">
    <location>
        <begin position="1"/>
        <end position="50"/>
    </location>
</feature>
<dbReference type="SUPFAM" id="SSF54768">
    <property type="entry name" value="dsRNA-binding domain-like"/>
    <property type="match status" value="2"/>
</dbReference>
<proteinExistence type="predicted"/>
<feature type="compositionally biased region" description="Basic residues" evidence="4">
    <location>
        <begin position="334"/>
        <end position="351"/>
    </location>
</feature>
<keyword evidence="7" id="KW-1185">Reference proteome</keyword>
<dbReference type="EMBL" id="QZWG01000013">
    <property type="protein sequence ID" value="RZB72801.1"/>
    <property type="molecule type" value="Genomic_DNA"/>
</dbReference>
<dbReference type="PROSITE" id="PS50137">
    <property type="entry name" value="DS_RBD"/>
    <property type="match status" value="2"/>
</dbReference>
<organism evidence="6 7">
    <name type="scientific">Glycine soja</name>
    <name type="common">Wild soybean</name>
    <dbReference type="NCBI Taxonomy" id="3848"/>
    <lineage>
        <taxon>Eukaryota</taxon>
        <taxon>Viridiplantae</taxon>
        <taxon>Streptophyta</taxon>
        <taxon>Embryophyta</taxon>
        <taxon>Tracheophyta</taxon>
        <taxon>Spermatophyta</taxon>
        <taxon>Magnoliopsida</taxon>
        <taxon>eudicotyledons</taxon>
        <taxon>Gunneridae</taxon>
        <taxon>Pentapetalae</taxon>
        <taxon>rosids</taxon>
        <taxon>fabids</taxon>
        <taxon>Fabales</taxon>
        <taxon>Fabaceae</taxon>
        <taxon>Papilionoideae</taxon>
        <taxon>50 kb inversion clade</taxon>
        <taxon>NPAAA clade</taxon>
        <taxon>indigoferoid/millettioid clade</taxon>
        <taxon>Phaseoleae</taxon>
        <taxon>Glycine</taxon>
        <taxon>Glycine subgen. Soja</taxon>
    </lineage>
</organism>
<dbReference type="Proteomes" id="UP000289340">
    <property type="component" value="Chromosome 13"/>
</dbReference>
<feature type="region of interest" description="Disordered" evidence="4">
    <location>
        <begin position="317"/>
        <end position="351"/>
    </location>
</feature>
<protein>
    <submittedName>
        <fullName evidence="6">Double-stranded RNA-binding protein 4</fullName>
    </submittedName>
</protein>
<keyword evidence="2 3" id="KW-0694">RNA-binding</keyword>
<evidence type="ECO:0000313" key="7">
    <source>
        <dbReference type="Proteomes" id="UP000289340"/>
    </source>
</evidence>
<dbReference type="AlphaFoldDB" id="A0A445HGY0"/>
<accession>A0A445HGY0</accession>
<dbReference type="FunFam" id="3.30.160.20:FF:000071">
    <property type="entry name" value="Double-stranded RNA-binding protein 4"/>
    <property type="match status" value="1"/>
</dbReference>
<dbReference type="GO" id="GO:0003723">
    <property type="term" value="F:RNA binding"/>
    <property type="evidence" value="ECO:0007669"/>
    <property type="project" value="UniProtKB-UniRule"/>
</dbReference>
<evidence type="ECO:0000256" key="2">
    <source>
        <dbReference type="ARBA" id="ARBA00022884"/>
    </source>
</evidence>
<keyword evidence="1" id="KW-0677">Repeat</keyword>
<reference evidence="6 7" key="1">
    <citation type="submission" date="2018-09" db="EMBL/GenBank/DDBJ databases">
        <title>A high-quality reference genome of wild soybean provides a powerful tool to mine soybean genomes.</title>
        <authorList>
            <person name="Xie M."/>
            <person name="Chung C.Y.L."/>
            <person name="Li M.-W."/>
            <person name="Wong F.-L."/>
            <person name="Chan T.-F."/>
            <person name="Lam H.-M."/>
        </authorList>
    </citation>
    <scope>NUCLEOTIDE SEQUENCE [LARGE SCALE GENOMIC DNA]</scope>
    <source>
        <strain evidence="7">cv. W05</strain>
        <tissue evidence="6">Hypocotyl of etiolated seedlings</tissue>
    </source>
</reference>
<sequence length="351" mass="37711">MDTPQFNASSSNISPSPSPQQSSPPIPAAYQPQPQPLSSSSASLPPGLPDVPYKTRLQSFTQKCNISLPMYINVNEGRQHDPKFRSTVWVDGMKYTSPNTFSHLRAAEADVARMALENLHVKFKTEERPVTHENTTLSKSILHEYAAKLKVEKPAYNTVQLEGMLPLFVSSMTFQGTTYVGDAARSKKEAEQLAARNAITSILDGATSGLLYETIKSKYSTFGVVRSTKSECINASSAVVEHVPSLIAVPVAANGNETKVALTVPSFNQECQMREHVSSVQAITITEVSNLNLLPGPEQSTAGVSCELSIGIGSGALSIGDGSRELSVGDGSGSKKRKRNKSKANKKLGLE</sequence>
<evidence type="ECO:0000256" key="1">
    <source>
        <dbReference type="ARBA" id="ARBA00022737"/>
    </source>
</evidence>
<dbReference type="SMART" id="SM00358">
    <property type="entry name" value="DSRM"/>
    <property type="match status" value="2"/>
</dbReference>
<dbReference type="Gramene" id="XM_028341050.1">
    <property type="protein sequence ID" value="XP_028196851.1"/>
    <property type="gene ID" value="LOC114381825"/>
</dbReference>
<name>A0A445HGY0_GLYSO</name>
<feature type="compositionally biased region" description="Low complexity" evidence="4">
    <location>
        <begin position="28"/>
        <end position="45"/>
    </location>
</feature>
<feature type="domain" description="DRBM" evidence="5">
    <location>
        <begin position="52"/>
        <end position="121"/>
    </location>
</feature>
<gene>
    <name evidence="6" type="ORF">D0Y65_036856</name>
</gene>
<dbReference type="PANTHER" id="PTHR46031:SF37">
    <property type="entry name" value="DRBM DOMAIN-CONTAINING PROTEIN"/>
    <property type="match status" value="1"/>
</dbReference>
<dbReference type="PANTHER" id="PTHR46031">
    <property type="match status" value="1"/>
</dbReference>
<evidence type="ECO:0000256" key="4">
    <source>
        <dbReference type="SAM" id="MobiDB-lite"/>
    </source>
</evidence>
<evidence type="ECO:0000256" key="3">
    <source>
        <dbReference type="PROSITE-ProRule" id="PRU00266"/>
    </source>
</evidence>
<evidence type="ECO:0000313" key="6">
    <source>
        <dbReference type="EMBL" id="RZB72801.1"/>
    </source>
</evidence>
<dbReference type="Pfam" id="PF00035">
    <property type="entry name" value="dsrm"/>
    <property type="match status" value="2"/>
</dbReference>
<dbReference type="Gene3D" id="3.30.160.20">
    <property type="match status" value="2"/>
</dbReference>